<dbReference type="EMBL" id="JADRCQ010000001">
    <property type="protein sequence ID" value="MBK5072542.1"/>
    <property type="molecule type" value="Genomic_DNA"/>
</dbReference>
<comment type="caution">
    <text evidence="2">The sequence shown here is derived from an EMBL/GenBank/DDBJ whole genome shotgun (WGS) entry which is preliminary data.</text>
</comment>
<reference evidence="2 4" key="1">
    <citation type="submission" date="2020-11" db="EMBL/GenBank/DDBJ databases">
        <title>Insectihabitans protaetiae gen. nov. sp. nov. and Insectihabitans allomyrinae sp. nov., isolated from larvae of Protaetia brevitarsis seulensis and Allomyrina dichotoma, respectively.</title>
        <authorList>
            <person name="Lee S.D."/>
            <person name="Byeon Y.-S."/>
            <person name="Kim S.-M."/>
            <person name="Yang H.L."/>
            <person name="Kim I.S."/>
        </authorList>
    </citation>
    <scope>NUCLEOTIDE SEQUENCE</scope>
    <source>
        <strain evidence="2">CWB-B4</strain>
        <strain evidence="1 4">CWB-B43</strain>
    </source>
</reference>
<accession>A0A9D7FX35</accession>
<dbReference type="AlphaFoldDB" id="A0A9D7FX35"/>
<evidence type="ECO:0000313" key="2">
    <source>
        <dbReference type="EMBL" id="MBK5175851.1"/>
    </source>
</evidence>
<keyword evidence="4" id="KW-1185">Reference proteome</keyword>
<dbReference type="Proteomes" id="UP000807542">
    <property type="component" value="Unassembled WGS sequence"/>
</dbReference>
<organism evidence="2 3">
    <name type="scientific">Limnobaculum xujianqingii</name>
    <dbReference type="NCBI Taxonomy" id="2738837"/>
    <lineage>
        <taxon>Bacteria</taxon>
        <taxon>Pseudomonadati</taxon>
        <taxon>Pseudomonadota</taxon>
        <taxon>Gammaproteobacteria</taxon>
        <taxon>Enterobacterales</taxon>
        <taxon>Budviciaceae</taxon>
        <taxon>Limnobaculum</taxon>
    </lineage>
</organism>
<evidence type="ECO:0000313" key="1">
    <source>
        <dbReference type="EMBL" id="MBK5072542.1"/>
    </source>
</evidence>
<gene>
    <name evidence="2" type="ORF">I2492_05900</name>
    <name evidence="1" type="ORF">I2493_05900</name>
</gene>
<dbReference type="RefSeq" id="WP_228397598.1">
    <property type="nucleotide sequence ID" value="NZ_JADRCP010000001.1"/>
</dbReference>
<proteinExistence type="predicted"/>
<evidence type="ECO:0000313" key="4">
    <source>
        <dbReference type="Proteomes" id="UP001296969"/>
    </source>
</evidence>
<dbReference type="Proteomes" id="UP001296969">
    <property type="component" value="Unassembled WGS sequence"/>
</dbReference>
<dbReference type="EMBL" id="JADRCP010000001">
    <property type="protein sequence ID" value="MBK5175851.1"/>
    <property type="molecule type" value="Genomic_DNA"/>
</dbReference>
<evidence type="ECO:0000313" key="3">
    <source>
        <dbReference type="Proteomes" id="UP000807542"/>
    </source>
</evidence>
<protein>
    <submittedName>
        <fullName evidence="2">Uncharacterized protein</fullName>
    </submittedName>
</protein>
<name>A0A9D7FX35_9GAMM</name>
<sequence>MTAAIEIRITYDKKTNSYEVHTRTGQSEVFAQEETDLIAELQPEISGMIAQKLGDDYHHVPEKDISTLLTTPETIQ</sequence>